<proteinExistence type="predicted"/>
<dbReference type="Pfam" id="PF10342">
    <property type="entry name" value="Kre9_KNH"/>
    <property type="match status" value="1"/>
</dbReference>
<evidence type="ECO:0000256" key="1">
    <source>
        <dbReference type="ARBA" id="ARBA00022729"/>
    </source>
</evidence>
<evidence type="ECO:0000256" key="3">
    <source>
        <dbReference type="SAM" id="SignalP"/>
    </source>
</evidence>
<name>A0A0P1BK69_9BASI</name>
<sequence length="220" mass="22413">MKFSLAAVTALLAVAQTVTSTAVITQPVASTDKNGGSRLTVEWHDDNKAPTLKDWGDINIFLAAGSQNVQFKLQEVASGVKSTATSKRFKIDPSIGETGQYYFIRMEGTKLGANNLPPMSFSARFKLDKMTGHFNSTVLAAAKGQEGAASPTAGAAKVSSTSTLSTQRASATPLTGSASANRSSSNTSGSSSAAGIVLPAHFLSAAAGIGAAAVGAVMLL</sequence>
<dbReference type="OrthoDB" id="2432613at2759"/>
<feature type="chain" id="PRO_5006059583" evidence="3">
    <location>
        <begin position="21"/>
        <end position="220"/>
    </location>
</feature>
<evidence type="ECO:0000313" key="6">
    <source>
        <dbReference type="Proteomes" id="UP000054845"/>
    </source>
</evidence>
<dbReference type="PANTHER" id="PTHR28154">
    <property type="entry name" value="CELL WALL SYNTHESIS PROTEIN KNH1-RELATED"/>
    <property type="match status" value="1"/>
</dbReference>
<feature type="compositionally biased region" description="Low complexity" evidence="2">
    <location>
        <begin position="175"/>
        <end position="186"/>
    </location>
</feature>
<dbReference type="GO" id="GO:0006078">
    <property type="term" value="P:(1-&gt;6)-beta-D-glucan biosynthetic process"/>
    <property type="evidence" value="ECO:0007669"/>
    <property type="project" value="InterPro"/>
</dbReference>
<feature type="compositionally biased region" description="Polar residues" evidence="2">
    <location>
        <begin position="158"/>
        <end position="174"/>
    </location>
</feature>
<dbReference type="AlphaFoldDB" id="A0A0P1BK69"/>
<reference evidence="5 6" key="1">
    <citation type="submission" date="2014-09" db="EMBL/GenBank/DDBJ databases">
        <authorList>
            <person name="Magalhaes I.L.F."/>
            <person name="Oliveira U."/>
            <person name="Santos F.R."/>
            <person name="Vidigal T.H.D.A."/>
            <person name="Brescovit A.D."/>
            <person name="Santos A.J."/>
        </authorList>
    </citation>
    <scope>NUCLEOTIDE SEQUENCE [LARGE SCALE GENOMIC DNA]</scope>
</reference>
<evidence type="ECO:0000256" key="2">
    <source>
        <dbReference type="SAM" id="MobiDB-lite"/>
    </source>
</evidence>
<evidence type="ECO:0000259" key="4">
    <source>
        <dbReference type="Pfam" id="PF10342"/>
    </source>
</evidence>
<evidence type="ECO:0000313" key="5">
    <source>
        <dbReference type="EMBL" id="CEH16560.1"/>
    </source>
</evidence>
<dbReference type="GO" id="GO:0042546">
    <property type="term" value="P:cell wall biogenesis"/>
    <property type="evidence" value="ECO:0007669"/>
    <property type="project" value="InterPro"/>
</dbReference>
<feature type="domain" description="Yeast cell wall synthesis Kre9/Knh1-like N-terminal" evidence="4">
    <location>
        <begin position="27"/>
        <end position="126"/>
    </location>
</feature>
<dbReference type="InterPro" id="IPR045328">
    <property type="entry name" value="Kre9/Knh1"/>
</dbReference>
<protein>
    <submittedName>
        <fullName evidence="5">Ser-Thr-rich glycosyl-phosphatidyl-inositol-anchored membrane family</fullName>
    </submittedName>
</protein>
<dbReference type="EMBL" id="CCYA01000318">
    <property type="protein sequence ID" value="CEH16560.1"/>
    <property type="molecule type" value="Genomic_DNA"/>
</dbReference>
<keyword evidence="6" id="KW-1185">Reference proteome</keyword>
<keyword evidence="1 3" id="KW-0732">Signal</keyword>
<dbReference type="Proteomes" id="UP000054845">
    <property type="component" value="Unassembled WGS sequence"/>
</dbReference>
<dbReference type="PANTHER" id="PTHR28154:SF1">
    <property type="entry name" value="CELL WALL SYNTHESIS PROTEIN KNH1-RELATED"/>
    <property type="match status" value="1"/>
</dbReference>
<dbReference type="InterPro" id="IPR018466">
    <property type="entry name" value="Kre9/Knh1-like_N"/>
</dbReference>
<dbReference type="STRING" id="401625.A0A0P1BK69"/>
<feature type="signal peptide" evidence="3">
    <location>
        <begin position="1"/>
        <end position="20"/>
    </location>
</feature>
<accession>A0A0P1BK69</accession>
<organism evidence="5 6">
    <name type="scientific">Ceraceosorus bombacis</name>
    <dbReference type="NCBI Taxonomy" id="401625"/>
    <lineage>
        <taxon>Eukaryota</taxon>
        <taxon>Fungi</taxon>
        <taxon>Dikarya</taxon>
        <taxon>Basidiomycota</taxon>
        <taxon>Ustilaginomycotina</taxon>
        <taxon>Exobasidiomycetes</taxon>
        <taxon>Ceraceosorales</taxon>
        <taxon>Ceraceosoraceae</taxon>
        <taxon>Ceraceosorus</taxon>
    </lineage>
</organism>
<feature type="region of interest" description="Disordered" evidence="2">
    <location>
        <begin position="152"/>
        <end position="186"/>
    </location>
</feature>